<evidence type="ECO:0000256" key="1">
    <source>
        <dbReference type="ARBA" id="ARBA00009580"/>
    </source>
</evidence>
<organism evidence="3 4">
    <name type="scientific">Pseudomonas migulae</name>
    <dbReference type="NCBI Taxonomy" id="78543"/>
    <lineage>
        <taxon>Bacteria</taxon>
        <taxon>Pseudomonadati</taxon>
        <taxon>Pseudomonadota</taxon>
        <taxon>Gammaproteobacteria</taxon>
        <taxon>Pseudomonadales</taxon>
        <taxon>Pseudomonadaceae</taxon>
        <taxon>Pseudomonas</taxon>
    </lineage>
</organism>
<protein>
    <submittedName>
        <fullName evidence="3">Protein-tyrosine phosphatase</fullName>
    </submittedName>
</protein>
<proteinExistence type="inferred from homology"/>
<dbReference type="PANTHER" id="PTHR31126:SF1">
    <property type="entry name" value="TYROSINE SPECIFIC PROTEIN PHOSPHATASES DOMAIN-CONTAINING PROTEIN"/>
    <property type="match status" value="1"/>
</dbReference>
<dbReference type="InterPro" id="IPR026893">
    <property type="entry name" value="Tyr/Ser_Pase_IphP-type"/>
</dbReference>
<dbReference type="AlphaFoldDB" id="A0A1H5IJP2"/>
<evidence type="ECO:0000259" key="2">
    <source>
        <dbReference type="PROSITE" id="PS50056"/>
    </source>
</evidence>
<dbReference type="EMBL" id="FNTY01000002">
    <property type="protein sequence ID" value="SEE40264.1"/>
    <property type="molecule type" value="Genomic_DNA"/>
</dbReference>
<dbReference type="Pfam" id="PF13350">
    <property type="entry name" value="Y_phosphatase3"/>
    <property type="match status" value="1"/>
</dbReference>
<dbReference type="SUPFAM" id="SSF52799">
    <property type="entry name" value="(Phosphotyrosine protein) phosphatases II"/>
    <property type="match status" value="1"/>
</dbReference>
<dbReference type="InterPro" id="IPR016130">
    <property type="entry name" value="Tyr_Pase_AS"/>
</dbReference>
<dbReference type="InterPro" id="IPR000387">
    <property type="entry name" value="Tyr_Pase_dom"/>
</dbReference>
<dbReference type="PROSITE" id="PS50056">
    <property type="entry name" value="TYR_PHOSPHATASE_2"/>
    <property type="match status" value="1"/>
</dbReference>
<sequence length="260" mass="29024">MTAYRSPPYLTSAPNFRDMGGLPASGGRTLRYGLLYRSEDFSNLSDEDVVLLDGLGVQLVCDLRSDSERVQHPNRWQADSAGTLNLNIAADLRASHQAITRLLSGTPGKEHAEQAMLLTYRMFPEAFALRMAQLFDRILSGGQLPLIFHCAAGKDRTGFIAAILLSALGVEREAIYANYLLSRERWAGERSEIAIRRYLQPLCETEPAPEVIQTLCQVNPAYLDAAFEVIEQNHGDVEVYLQLIGLDFLARERLQELLLI</sequence>
<evidence type="ECO:0000313" key="4">
    <source>
        <dbReference type="Proteomes" id="UP000198985"/>
    </source>
</evidence>
<feature type="domain" description="Tyrosine specific protein phosphatases" evidence="2">
    <location>
        <begin position="125"/>
        <end position="165"/>
    </location>
</feature>
<reference evidence="3 4" key="1">
    <citation type="submission" date="2016-10" db="EMBL/GenBank/DDBJ databases">
        <authorList>
            <person name="de Groot N.N."/>
        </authorList>
    </citation>
    <scope>NUCLEOTIDE SEQUENCE [LARGE SCALE GENOMIC DNA]</scope>
    <source>
        <strain evidence="3 4">BS3662</strain>
    </source>
</reference>
<gene>
    <name evidence="3" type="ORF">SAMN04490194_2095</name>
</gene>
<dbReference type="RefSeq" id="WP_084317961.1">
    <property type="nucleotide sequence ID" value="NZ_FNTY01000002.1"/>
</dbReference>
<comment type="similarity">
    <text evidence="1">Belongs to the protein-tyrosine phosphatase family.</text>
</comment>
<accession>A0A1H5IJP2</accession>
<dbReference type="Gene3D" id="3.90.190.10">
    <property type="entry name" value="Protein tyrosine phosphatase superfamily"/>
    <property type="match status" value="1"/>
</dbReference>
<dbReference type="Proteomes" id="UP000198985">
    <property type="component" value="Unassembled WGS sequence"/>
</dbReference>
<evidence type="ECO:0000313" key="3">
    <source>
        <dbReference type="EMBL" id="SEE40264.1"/>
    </source>
</evidence>
<dbReference type="PANTHER" id="PTHR31126">
    <property type="entry name" value="TYROSINE-PROTEIN PHOSPHATASE"/>
    <property type="match status" value="1"/>
</dbReference>
<dbReference type="InterPro" id="IPR029021">
    <property type="entry name" value="Prot-tyrosine_phosphatase-like"/>
</dbReference>
<dbReference type="GO" id="GO:0004721">
    <property type="term" value="F:phosphoprotein phosphatase activity"/>
    <property type="evidence" value="ECO:0007669"/>
    <property type="project" value="InterPro"/>
</dbReference>
<dbReference type="PROSITE" id="PS00383">
    <property type="entry name" value="TYR_PHOSPHATASE_1"/>
    <property type="match status" value="1"/>
</dbReference>
<name>A0A1H5IJP2_9PSED</name>